<organism evidence="2 3">
    <name type="scientific">Sulfobacillus thermotolerans</name>
    <dbReference type="NCBI Taxonomy" id="338644"/>
    <lineage>
        <taxon>Bacteria</taxon>
        <taxon>Bacillati</taxon>
        <taxon>Bacillota</taxon>
        <taxon>Clostridia</taxon>
        <taxon>Eubacteriales</taxon>
        <taxon>Clostridiales Family XVII. Incertae Sedis</taxon>
        <taxon>Sulfobacillus</taxon>
    </lineage>
</organism>
<dbReference type="Proteomes" id="UP000325292">
    <property type="component" value="Chromosome"/>
</dbReference>
<reference evidence="2 3" key="1">
    <citation type="journal article" date="2019" name="Sci. Rep.">
        <title>Sulfobacillus thermotolerans: new insights into resistance and metabolic capacities of acidophilic chemolithotrophs.</title>
        <authorList>
            <person name="Panyushkina A.E."/>
            <person name="Babenko V.V."/>
            <person name="Nikitina A.S."/>
            <person name="Selezneva O.V."/>
            <person name="Tsaplina I.A."/>
            <person name="Letarova M.A."/>
            <person name="Kostryukova E.S."/>
            <person name="Letarov A.V."/>
        </authorList>
    </citation>
    <scope>NUCLEOTIDE SEQUENCE [LARGE SCALE GENOMIC DNA]</scope>
    <source>
        <strain evidence="2 3">Kr1</strain>
    </source>
</reference>
<feature type="transmembrane region" description="Helical" evidence="1">
    <location>
        <begin position="41"/>
        <end position="63"/>
    </location>
</feature>
<dbReference type="EMBL" id="CP019454">
    <property type="protein sequence ID" value="AUW93831.1"/>
    <property type="molecule type" value="Genomic_DNA"/>
</dbReference>
<accession>A0ABM6RRA9</accession>
<evidence type="ECO:0000313" key="3">
    <source>
        <dbReference type="Proteomes" id="UP000325292"/>
    </source>
</evidence>
<sequence length="82" mass="8886">MKSPKNCRRSLEMIRFALGSVLGILGFGTISLALFPFRAGTFFLGIGELGIGTVLALAVMAPVRRKRQNSEESLPPSLPHDE</sequence>
<gene>
    <name evidence="2" type="ORF">BXT84_07655</name>
</gene>
<keyword evidence="1" id="KW-1133">Transmembrane helix</keyword>
<feature type="transmembrane region" description="Helical" evidence="1">
    <location>
        <begin position="12"/>
        <end position="35"/>
    </location>
</feature>
<dbReference type="RefSeq" id="WP_103374791.1">
    <property type="nucleotide sequence ID" value="NZ_CP133983.1"/>
</dbReference>
<evidence type="ECO:0000256" key="1">
    <source>
        <dbReference type="SAM" id="Phobius"/>
    </source>
</evidence>
<keyword evidence="1" id="KW-0472">Membrane</keyword>
<name>A0ABM6RRA9_9FIRM</name>
<keyword evidence="3" id="KW-1185">Reference proteome</keyword>
<evidence type="ECO:0000313" key="2">
    <source>
        <dbReference type="EMBL" id="AUW93831.1"/>
    </source>
</evidence>
<proteinExistence type="predicted"/>
<protein>
    <submittedName>
        <fullName evidence="2">Uncharacterized protein</fullName>
    </submittedName>
</protein>
<keyword evidence="1" id="KW-0812">Transmembrane</keyword>